<dbReference type="Proteomes" id="UP000807469">
    <property type="component" value="Unassembled WGS sequence"/>
</dbReference>
<keyword evidence="2" id="KW-0732">Signal</keyword>
<feature type="domain" description="Protein CPL1-like" evidence="3">
    <location>
        <begin position="201"/>
        <end position="260"/>
    </location>
</feature>
<feature type="compositionally biased region" description="Gly residues" evidence="1">
    <location>
        <begin position="40"/>
        <end position="70"/>
    </location>
</feature>
<organism evidence="4 5">
    <name type="scientific">Pholiota conissans</name>
    <dbReference type="NCBI Taxonomy" id="109636"/>
    <lineage>
        <taxon>Eukaryota</taxon>
        <taxon>Fungi</taxon>
        <taxon>Dikarya</taxon>
        <taxon>Basidiomycota</taxon>
        <taxon>Agaricomycotina</taxon>
        <taxon>Agaricomycetes</taxon>
        <taxon>Agaricomycetidae</taxon>
        <taxon>Agaricales</taxon>
        <taxon>Agaricineae</taxon>
        <taxon>Strophariaceae</taxon>
        <taxon>Pholiota</taxon>
    </lineage>
</organism>
<feature type="region of interest" description="Disordered" evidence="1">
    <location>
        <begin position="30"/>
        <end position="152"/>
    </location>
</feature>
<keyword evidence="5" id="KW-1185">Reference proteome</keyword>
<dbReference type="EMBL" id="MU155130">
    <property type="protein sequence ID" value="KAF9486477.1"/>
    <property type="molecule type" value="Genomic_DNA"/>
</dbReference>
<protein>
    <recommendedName>
        <fullName evidence="3">Protein CPL1-like domain-containing protein</fullName>
    </recommendedName>
</protein>
<evidence type="ECO:0000256" key="2">
    <source>
        <dbReference type="SAM" id="SignalP"/>
    </source>
</evidence>
<evidence type="ECO:0000256" key="1">
    <source>
        <dbReference type="SAM" id="MobiDB-lite"/>
    </source>
</evidence>
<reference evidence="4" key="1">
    <citation type="submission" date="2020-11" db="EMBL/GenBank/DDBJ databases">
        <authorList>
            <consortium name="DOE Joint Genome Institute"/>
            <person name="Ahrendt S."/>
            <person name="Riley R."/>
            <person name="Andreopoulos W."/>
            <person name="Labutti K."/>
            <person name="Pangilinan J."/>
            <person name="Ruiz-Duenas F.J."/>
            <person name="Barrasa J.M."/>
            <person name="Sanchez-Garcia M."/>
            <person name="Camarero S."/>
            <person name="Miyauchi S."/>
            <person name="Serrano A."/>
            <person name="Linde D."/>
            <person name="Babiker R."/>
            <person name="Drula E."/>
            <person name="Ayuso-Fernandez I."/>
            <person name="Pacheco R."/>
            <person name="Padilla G."/>
            <person name="Ferreira P."/>
            <person name="Barriuso J."/>
            <person name="Kellner H."/>
            <person name="Castanera R."/>
            <person name="Alfaro M."/>
            <person name="Ramirez L."/>
            <person name="Pisabarro A.G."/>
            <person name="Kuo A."/>
            <person name="Tritt A."/>
            <person name="Lipzen A."/>
            <person name="He G."/>
            <person name="Yan M."/>
            <person name="Ng V."/>
            <person name="Cullen D."/>
            <person name="Martin F."/>
            <person name="Rosso M.-N."/>
            <person name="Henrissat B."/>
            <person name="Hibbett D."/>
            <person name="Martinez A.T."/>
            <person name="Grigoriev I.V."/>
        </authorList>
    </citation>
    <scope>NUCLEOTIDE SEQUENCE</scope>
    <source>
        <strain evidence="4">CIRM-BRFM 674</strain>
    </source>
</reference>
<dbReference type="Pfam" id="PF21671">
    <property type="entry name" value="CPL1-like"/>
    <property type="match status" value="1"/>
</dbReference>
<dbReference type="PANTHER" id="PTHR35192:SF2">
    <property type="entry name" value="APPLE DOMAIN-CONTAINING PROTEIN"/>
    <property type="match status" value="1"/>
</dbReference>
<dbReference type="PANTHER" id="PTHR35192">
    <property type="entry name" value="PROTEIN, PUTATIVE-RELATED"/>
    <property type="match status" value="1"/>
</dbReference>
<dbReference type="OrthoDB" id="439917at2759"/>
<feature type="compositionally biased region" description="Gly residues" evidence="1">
    <location>
        <begin position="105"/>
        <end position="119"/>
    </location>
</feature>
<evidence type="ECO:0000259" key="3">
    <source>
        <dbReference type="Pfam" id="PF21671"/>
    </source>
</evidence>
<evidence type="ECO:0000313" key="4">
    <source>
        <dbReference type="EMBL" id="KAF9486477.1"/>
    </source>
</evidence>
<proteinExistence type="predicted"/>
<comment type="caution">
    <text evidence="4">The sequence shown here is derived from an EMBL/GenBank/DDBJ whole genome shotgun (WGS) entry which is preliminary data.</text>
</comment>
<dbReference type="InterPro" id="IPR038955">
    <property type="entry name" value="PriA/CPL1_fungi"/>
</dbReference>
<gene>
    <name evidence="4" type="ORF">BDN70DRAFT_15914</name>
</gene>
<sequence length="262" mass="26200">MILPRALIALALCLSAAAITAPTPTVRDETLISRDYDNGGNDGGNSRGNDGGNHGGNSGGSNDGRSGGSSGDNKSGHSEGGNSGNNDSGHNGGSSGNNDGHSGRNSGGKSGGLDGGNSGSNGDQSGHSGNNGGHSGENNSDHKPTPSHRSMPYRRRALNTMNASEIATEICPEEFFGCPIAAPGSLASLPTSLSDWIAGGYECIDPQADLRACGGCTSLDAKHDCTLIPGVNDISCVAGACVVGSCNDSYKFDAASRTCMPK</sequence>
<feature type="signal peptide" evidence="2">
    <location>
        <begin position="1"/>
        <end position="18"/>
    </location>
</feature>
<accession>A0A9P5ZDW9</accession>
<dbReference type="InterPro" id="IPR048661">
    <property type="entry name" value="CPL1-like"/>
</dbReference>
<feature type="chain" id="PRO_5040442561" description="Protein CPL1-like domain-containing protein" evidence="2">
    <location>
        <begin position="19"/>
        <end position="262"/>
    </location>
</feature>
<evidence type="ECO:0000313" key="5">
    <source>
        <dbReference type="Proteomes" id="UP000807469"/>
    </source>
</evidence>
<name>A0A9P5ZDW9_9AGAR</name>
<dbReference type="AlphaFoldDB" id="A0A9P5ZDW9"/>